<dbReference type="AlphaFoldDB" id="M2QVL9"/>
<accession>M2QVL9</accession>
<protein>
    <recommendedName>
        <fullName evidence="3">F-box domain-containing protein</fullName>
    </recommendedName>
</protein>
<keyword evidence="2" id="KW-1185">Reference proteome</keyword>
<dbReference type="SUPFAM" id="SSF81383">
    <property type="entry name" value="F-box domain"/>
    <property type="match status" value="1"/>
</dbReference>
<gene>
    <name evidence="1" type="ORF">CERSUDRAFT_91918</name>
</gene>
<evidence type="ECO:0000313" key="2">
    <source>
        <dbReference type="Proteomes" id="UP000016930"/>
    </source>
</evidence>
<dbReference type="EMBL" id="KB445792">
    <property type="protein sequence ID" value="EMD41158.1"/>
    <property type="molecule type" value="Genomic_DNA"/>
</dbReference>
<dbReference type="Proteomes" id="UP000016930">
    <property type="component" value="Unassembled WGS sequence"/>
</dbReference>
<organism evidence="1 2">
    <name type="scientific">Ceriporiopsis subvermispora (strain B)</name>
    <name type="common">White-rot fungus</name>
    <name type="synonym">Gelatoporia subvermispora</name>
    <dbReference type="NCBI Taxonomy" id="914234"/>
    <lineage>
        <taxon>Eukaryota</taxon>
        <taxon>Fungi</taxon>
        <taxon>Dikarya</taxon>
        <taxon>Basidiomycota</taxon>
        <taxon>Agaricomycotina</taxon>
        <taxon>Agaricomycetes</taxon>
        <taxon>Polyporales</taxon>
        <taxon>Gelatoporiaceae</taxon>
        <taxon>Gelatoporia</taxon>
    </lineage>
</organism>
<evidence type="ECO:0008006" key="3">
    <source>
        <dbReference type="Google" id="ProtNLM"/>
    </source>
</evidence>
<dbReference type="HOGENOM" id="CLU_1081822_0_0_1"/>
<sequence>MPRLPPETIDRIIDFLHDDPDALQDCGLVCRAWAPTTRYHLFNEVELRAEEWELWERVIFESPRVGGYVRRLKVWLSSESDFTRLCAFAPFLDAVIHLRCLLQIPVGPQHASVLAALGPVTGLVIVCLTDNDPSGFSGIARFILSFRNAQDLLIRCFIPPAQITDEDINAMADAMSNLPLLRLWVPELCPTYARCLRRESINIQEFNITTVSVEDWADLPELLLSQFLSLKSINITVPIVARVPEGLHSSTIFSHAY</sequence>
<dbReference type="OrthoDB" id="2734547at2759"/>
<proteinExistence type="predicted"/>
<reference evidence="1 2" key="1">
    <citation type="journal article" date="2012" name="Proc. Natl. Acad. Sci. U.S.A.">
        <title>Comparative genomics of Ceriporiopsis subvermispora and Phanerochaete chrysosporium provide insight into selective ligninolysis.</title>
        <authorList>
            <person name="Fernandez-Fueyo E."/>
            <person name="Ruiz-Duenas F.J."/>
            <person name="Ferreira P."/>
            <person name="Floudas D."/>
            <person name="Hibbett D.S."/>
            <person name="Canessa P."/>
            <person name="Larrondo L.F."/>
            <person name="James T.Y."/>
            <person name="Seelenfreund D."/>
            <person name="Lobos S."/>
            <person name="Polanco R."/>
            <person name="Tello M."/>
            <person name="Honda Y."/>
            <person name="Watanabe T."/>
            <person name="Watanabe T."/>
            <person name="Ryu J.S."/>
            <person name="Kubicek C.P."/>
            <person name="Schmoll M."/>
            <person name="Gaskell J."/>
            <person name="Hammel K.E."/>
            <person name="St John F.J."/>
            <person name="Vanden Wymelenberg A."/>
            <person name="Sabat G."/>
            <person name="Splinter BonDurant S."/>
            <person name="Syed K."/>
            <person name="Yadav J.S."/>
            <person name="Doddapaneni H."/>
            <person name="Subramanian V."/>
            <person name="Lavin J.L."/>
            <person name="Oguiza J.A."/>
            <person name="Perez G."/>
            <person name="Pisabarro A.G."/>
            <person name="Ramirez L."/>
            <person name="Santoyo F."/>
            <person name="Master E."/>
            <person name="Coutinho P.M."/>
            <person name="Henrissat B."/>
            <person name="Lombard V."/>
            <person name="Magnuson J.K."/>
            <person name="Kuees U."/>
            <person name="Hori C."/>
            <person name="Igarashi K."/>
            <person name="Samejima M."/>
            <person name="Held B.W."/>
            <person name="Barry K.W."/>
            <person name="LaButti K.M."/>
            <person name="Lapidus A."/>
            <person name="Lindquist E.A."/>
            <person name="Lucas S.M."/>
            <person name="Riley R."/>
            <person name="Salamov A.A."/>
            <person name="Hoffmeister D."/>
            <person name="Schwenk D."/>
            <person name="Hadar Y."/>
            <person name="Yarden O."/>
            <person name="de Vries R.P."/>
            <person name="Wiebenga A."/>
            <person name="Stenlid J."/>
            <person name="Eastwood D."/>
            <person name="Grigoriev I.V."/>
            <person name="Berka R.M."/>
            <person name="Blanchette R.A."/>
            <person name="Kersten P."/>
            <person name="Martinez A.T."/>
            <person name="Vicuna R."/>
            <person name="Cullen D."/>
        </authorList>
    </citation>
    <scope>NUCLEOTIDE SEQUENCE [LARGE SCALE GENOMIC DNA]</scope>
    <source>
        <strain evidence="1 2">B</strain>
    </source>
</reference>
<dbReference type="InterPro" id="IPR036047">
    <property type="entry name" value="F-box-like_dom_sf"/>
</dbReference>
<name>M2QVL9_CERS8</name>
<evidence type="ECO:0000313" key="1">
    <source>
        <dbReference type="EMBL" id="EMD41158.1"/>
    </source>
</evidence>